<evidence type="ECO:0000313" key="3">
    <source>
        <dbReference type="Proteomes" id="UP000596387"/>
    </source>
</evidence>
<dbReference type="EMBL" id="CP047166">
    <property type="protein sequence ID" value="QRF67265.1"/>
    <property type="molecule type" value="Genomic_DNA"/>
</dbReference>
<feature type="region of interest" description="Disordered" evidence="1">
    <location>
        <begin position="44"/>
        <end position="93"/>
    </location>
</feature>
<evidence type="ECO:0000256" key="1">
    <source>
        <dbReference type="SAM" id="MobiDB-lite"/>
    </source>
</evidence>
<feature type="compositionally biased region" description="Basic and acidic residues" evidence="1">
    <location>
        <begin position="44"/>
        <end position="70"/>
    </location>
</feature>
<accession>A0ABX7F9P6</accession>
<sequence length="195" mass="22060">MADDTSAALKALIQQVSALTETVGAQQKKLDGLRDFNTRILDEKKDMQRRLEQQTETDKQLADMGYERASDGNYYPKGTKPAHTLTRAEARDPAKYRAAKEAAAKIGATLEIVDPDKPDDTHRRGRGNVATTTTTIIKDEDQRVAYMRRDVMGSDPRQYQRLRAEGMRVKSWDQPDDLPQHMQTKLALMEKSHDA</sequence>
<gene>
    <name evidence="2" type="ORF">GQA70_13680</name>
</gene>
<evidence type="ECO:0000313" key="2">
    <source>
        <dbReference type="EMBL" id="QRF67265.1"/>
    </source>
</evidence>
<name>A0ABX7F9P6_9RHOB</name>
<feature type="region of interest" description="Disordered" evidence="1">
    <location>
        <begin position="168"/>
        <end position="195"/>
    </location>
</feature>
<protein>
    <submittedName>
        <fullName evidence="2">Uncharacterized protein</fullName>
    </submittedName>
</protein>
<proteinExistence type="predicted"/>
<dbReference type="RefSeq" id="WP_023848372.1">
    <property type="nucleotide sequence ID" value="NZ_CP047166.1"/>
</dbReference>
<dbReference type="Proteomes" id="UP000596387">
    <property type="component" value="Chromosome"/>
</dbReference>
<keyword evidence="3" id="KW-1185">Reference proteome</keyword>
<organism evidence="2 3">
    <name type="scientific">Ponticoccus alexandrii</name>
    <dbReference type="NCBI Taxonomy" id="1943633"/>
    <lineage>
        <taxon>Bacteria</taxon>
        <taxon>Pseudomonadati</taxon>
        <taxon>Pseudomonadota</taxon>
        <taxon>Alphaproteobacteria</taxon>
        <taxon>Rhodobacterales</taxon>
        <taxon>Roseobacteraceae</taxon>
        <taxon>Ponticoccus</taxon>
    </lineage>
</organism>
<reference evidence="2 3" key="1">
    <citation type="submission" date="2019-12" db="EMBL/GenBank/DDBJ databases">
        <title>Complete Genome Sequence of a Quorum-Sensing Bacterium,Rhodobacteraceae bacterium C31, Isolated from a marine microalgae symbiotic bacteria.</title>
        <authorList>
            <person name="Zhang Y."/>
        </authorList>
    </citation>
    <scope>NUCLEOTIDE SEQUENCE [LARGE SCALE GENOMIC DNA]</scope>
    <source>
        <strain evidence="2 3">C31</strain>
    </source>
</reference>